<gene>
    <name evidence="1" type="ORF">KK078_17675</name>
</gene>
<dbReference type="InterPro" id="IPR011463">
    <property type="entry name" value="DUF1569"/>
</dbReference>
<proteinExistence type="predicted"/>
<dbReference type="AlphaFoldDB" id="A0AAP2DCQ5"/>
<protein>
    <submittedName>
        <fullName evidence="1">DUF1569 domain-containing protein</fullName>
    </submittedName>
</protein>
<dbReference type="EMBL" id="JAHESC010000026">
    <property type="protein sequence ID" value="MBT1688405.1"/>
    <property type="molecule type" value="Genomic_DNA"/>
</dbReference>
<dbReference type="Pfam" id="PF07606">
    <property type="entry name" value="DUF1569"/>
    <property type="match status" value="1"/>
</dbReference>
<name>A0AAP2DCQ5_9BACT</name>
<evidence type="ECO:0000313" key="2">
    <source>
        <dbReference type="Proteomes" id="UP001319180"/>
    </source>
</evidence>
<keyword evidence="2" id="KW-1185">Reference proteome</keyword>
<evidence type="ECO:0000313" key="1">
    <source>
        <dbReference type="EMBL" id="MBT1688405.1"/>
    </source>
</evidence>
<reference evidence="1 2" key="1">
    <citation type="submission" date="2021-05" db="EMBL/GenBank/DDBJ databases">
        <title>A Polyphasic approach of four new species of the genus Ohtaekwangia: Ohtaekwangia histidinii sp. nov., Ohtaekwangia cretensis sp. nov., Ohtaekwangia indiensis sp. nov., Ohtaekwangia reichenbachii sp. nov. from diverse environment.</title>
        <authorList>
            <person name="Octaviana S."/>
        </authorList>
    </citation>
    <scope>NUCLEOTIDE SEQUENCE [LARGE SCALE GENOMIC DNA]</scope>
    <source>
        <strain evidence="1 2">PWU37</strain>
    </source>
</reference>
<accession>A0AAP2DCQ5</accession>
<sequence length="150" mass="17553">MKTLFEEATRNELIQRVHSLQEGNEALWGKMNAYQMAKHCTLWDEWVHGRNNPVYTRSFLGQIFGKWALKNSVKDGTPMQRNIPTSRDLVIRETSGDLGLQKKKWMELIAAYAFYSNPAFVHDFFGKMTKEEIGIFAYKHADHHLRQFNC</sequence>
<organism evidence="1 2">
    <name type="scientific">Dawidia soli</name>
    <dbReference type="NCBI Taxonomy" id="2782352"/>
    <lineage>
        <taxon>Bacteria</taxon>
        <taxon>Pseudomonadati</taxon>
        <taxon>Bacteroidota</taxon>
        <taxon>Cytophagia</taxon>
        <taxon>Cytophagales</taxon>
        <taxon>Chryseotaleaceae</taxon>
        <taxon>Dawidia</taxon>
    </lineage>
</organism>
<comment type="caution">
    <text evidence="1">The sequence shown here is derived from an EMBL/GenBank/DDBJ whole genome shotgun (WGS) entry which is preliminary data.</text>
</comment>
<dbReference type="RefSeq" id="WP_254091633.1">
    <property type="nucleotide sequence ID" value="NZ_JAHESC010000026.1"/>
</dbReference>
<dbReference type="Proteomes" id="UP001319180">
    <property type="component" value="Unassembled WGS sequence"/>
</dbReference>